<dbReference type="InterPro" id="IPR005646">
    <property type="entry name" value="FapA"/>
</dbReference>
<name>A0A6L5XWL4_9FIRM</name>
<comment type="caution">
    <text evidence="3">The sequence shown here is derived from an EMBL/GenBank/DDBJ whole genome shotgun (WGS) entry which is preliminary data.</text>
</comment>
<feature type="domain" description="Flagellar Assembly Protein A N-terminal region" evidence="2">
    <location>
        <begin position="82"/>
        <end position="251"/>
    </location>
</feature>
<keyword evidence="1" id="KW-0175">Coiled coil</keyword>
<dbReference type="Pfam" id="PF20250">
    <property type="entry name" value="FapA_N"/>
    <property type="match status" value="1"/>
</dbReference>
<sequence length="533" mass="58149">MEGKNSYFQLVHKEDGTYLKVYPAENGGEKVKYDVVVAYFEQINLTEYSPKEINTALLLAEKEPQEVKITEKEILPEDERVLVHVELDKSKATGIFVAPSSKGKQMSKQDVIDSLVQAGVRFGVKDEAIDEFLRTREYSKEFELALATSAVEGKSAVITYHFNTDLNTKPKVNEDGSVDFHHLDMINHVNKGDVLATLDPVDYGKNGIDVCGGVIKPKKVVAKVLKHGKNIHLSEDGCTMYSDVDGHVTLADDRVFVSDTYEVPADVGVASGDIEYEGNVEVKGNVISGFKVKAKGDIIVNGVVEGATLIAGGQIILKRGIQGMGKGVLEAKGNIVAKFMENCKVITDGEITTDAIMHSDVIAKGSITVGGKKGMITGGNVRTTANITATTLGSVMGTQTNLTIAIDQAILDEFKQVEERLEQIEEEQKKLVEILKICAKKKMTGTASKEVVQAEQTAALKAKQLQAENQKCSLRHKVLKMEIENYKGGRIKFSGSAYPGVKVTICNSTLYIKNETVHGQFVRDRAEICTSNL</sequence>
<dbReference type="RefSeq" id="WP_154517441.1">
    <property type="nucleotide sequence ID" value="NZ_VUMT01000004.1"/>
</dbReference>
<dbReference type="AlphaFoldDB" id="A0A6L5XWL4"/>
<dbReference type="PANTHER" id="PTHR38032:SF1">
    <property type="entry name" value="RNA-BINDING PROTEIN KHPB N-TERMINAL DOMAIN-CONTAINING PROTEIN"/>
    <property type="match status" value="1"/>
</dbReference>
<protein>
    <submittedName>
        <fullName evidence="3">DUF342 domain-containing protein</fullName>
    </submittedName>
</protein>
<dbReference type="InterPro" id="IPR046866">
    <property type="entry name" value="FapA_N"/>
</dbReference>
<feature type="coiled-coil region" evidence="1">
    <location>
        <begin position="407"/>
        <end position="434"/>
    </location>
</feature>
<dbReference type="EMBL" id="VUMT01000004">
    <property type="protein sequence ID" value="MSS62984.1"/>
    <property type="molecule type" value="Genomic_DNA"/>
</dbReference>
<dbReference type="Pfam" id="PF03961">
    <property type="entry name" value="FapA"/>
    <property type="match status" value="1"/>
</dbReference>
<evidence type="ECO:0000313" key="3">
    <source>
        <dbReference type="EMBL" id="MSS62984.1"/>
    </source>
</evidence>
<organism evidence="3 4">
    <name type="scientific">Velocimicrobium porci</name>
    <dbReference type="NCBI Taxonomy" id="2606634"/>
    <lineage>
        <taxon>Bacteria</taxon>
        <taxon>Bacillati</taxon>
        <taxon>Bacillota</taxon>
        <taxon>Clostridia</taxon>
        <taxon>Lachnospirales</taxon>
        <taxon>Lachnospiraceae</taxon>
        <taxon>Velocimicrobium</taxon>
    </lineage>
</organism>
<dbReference type="Proteomes" id="UP000482209">
    <property type="component" value="Unassembled WGS sequence"/>
</dbReference>
<dbReference type="InterPro" id="IPR046865">
    <property type="entry name" value="FapA_b_solenoid"/>
</dbReference>
<keyword evidence="4" id="KW-1185">Reference proteome</keyword>
<accession>A0A6L5XWL4</accession>
<proteinExistence type="predicted"/>
<evidence type="ECO:0000256" key="1">
    <source>
        <dbReference type="SAM" id="Coils"/>
    </source>
</evidence>
<reference evidence="3 4" key="1">
    <citation type="submission" date="2019-08" db="EMBL/GenBank/DDBJ databases">
        <title>In-depth cultivation of the pig gut microbiome towards novel bacterial diversity and tailored functional studies.</title>
        <authorList>
            <person name="Wylensek D."/>
            <person name="Hitch T.C.A."/>
            <person name="Clavel T."/>
        </authorList>
    </citation>
    <scope>NUCLEOTIDE SEQUENCE [LARGE SCALE GENOMIC DNA]</scope>
    <source>
        <strain evidence="3 4">WCA-693-APC-MOT-I</strain>
    </source>
</reference>
<evidence type="ECO:0000313" key="4">
    <source>
        <dbReference type="Proteomes" id="UP000482209"/>
    </source>
</evidence>
<dbReference type="PANTHER" id="PTHR38032">
    <property type="entry name" value="POLYMERASE-RELATED"/>
    <property type="match status" value="1"/>
</dbReference>
<evidence type="ECO:0000259" key="2">
    <source>
        <dbReference type="Pfam" id="PF20250"/>
    </source>
</evidence>
<gene>
    <name evidence="3" type="ORF">FYJ58_03720</name>
</gene>